<keyword evidence="1" id="KW-0812">Transmembrane</keyword>
<dbReference type="EMBL" id="MVIM01000015">
    <property type="protein sequence ID" value="ORB62549.1"/>
    <property type="molecule type" value="Genomic_DNA"/>
</dbReference>
<accession>A0A1X0JI17</accession>
<evidence type="ECO:0000256" key="1">
    <source>
        <dbReference type="SAM" id="Phobius"/>
    </source>
</evidence>
<comment type="caution">
    <text evidence="2">The sequence shown here is derived from an EMBL/GenBank/DDBJ whole genome shotgun (WGS) entry which is preliminary data.</text>
</comment>
<dbReference type="Proteomes" id="UP000192411">
    <property type="component" value="Unassembled WGS sequence"/>
</dbReference>
<protein>
    <submittedName>
        <fullName evidence="2">Uncharacterized protein</fullName>
    </submittedName>
</protein>
<organism evidence="2 3">
    <name type="scientific">Mycolicibacterium tusciae</name>
    <dbReference type="NCBI Taxonomy" id="75922"/>
    <lineage>
        <taxon>Bacteria</taxon>
        <taxon>Bacillati</taxon>
        <taxon>Actinomycetota</taxon>
        <taxon>Actinomycetes</taxon>
        <taxon>Mycobacteriales</taxon>
        <taxon>Mycobacteriaceae</taxon>
        <taxon>Mycolicibacterium</taxon>
    </lineage>
</organism>
<keyword evidence="1" id="KW-0472">Membrane</keyword>
<dbReference type="AlphaFoldDB" id="A0A1X0JI17"/>
<name>A0A1X0JI17_9MYCO</name>
<feature type="transmembrane region" description="Helical" evidence="1">
    <location>
        <begin position="12"/>
        <end position="32"/>
    </location>
</feature>
<gene>
    <name evidence="2" type="ORF">BST47_23185</name>
</gene>
<keyword evidence="3" id="KW-1185">Reference proteome</keyword>
<keyword evidence="1" id="KW-1133">Transmembrane helix</keyword>
<reference evidence="2 3" key="1">
    <citation type="submission" date="2017-02" db="EMBL/GenBank/DDBJ databases">
        <title>The new phylogeny of genus Mycobacterium.</title>
        <authorList>
            <person name="Tortoli E."/>
            <person name="Trovato A."/>
            <person name="Cirillo D.M."/>
        </authorList>
    </citation>
    <scope>NUCLEOTIDE SEQUENCE [LARGE SCALE GENOMIC DNA]</scope>
    <source>
        <strain evidence="2 3">DSM 44338</strain>
    </source>
</reference>
<evidence type="ECO:0000313" key="2">
    <source>
        <dbReference type="EMBL" id="ORB62549.1"/>
    </source>
</evidence>
<sequence length="153" mass="16578">MKGGTMDPFLGHAWIGAIAIPLAIVMAIAFVLEQYQQRQDRMDGVLLSWNDLRLTRSLLIVGSGRDAERFPIGGLSAKVDVTRSPDQPDDEVHLVIKNAGADIRRRQPYSYGASGNAQMFAIKLNMLSGHPHKAADAFAAGIIDGARSDRHAA</sequence>
<evidence type="ECO:0000313" key="3">
    <source>
        <dbReference type="Proteomes" id="UP000192411"/>
    </source>
</evidence>
<proteinExistence type="predicted"/>